<organism evidence="1 2">
    <name type="scientific">Roseibacillus ishigakijimensis</name>
    <dbReference type="NCBI Taxonomy" id="454146"/>
    <lineage>
        <taxon>Bacteria</taxon>
        <taxon>Pseudomonadati</taxon>
        <taxon>Verrucomicrobiota</taxon>
        <taxon>Verrucomicrobiia</taxon>
        <taxon>Verrucomicrobiales</taxon>
        <taxon>Verrucomicrobiaceae</taxon>
        <taxon>Roseibacillus</taxon>
    </lineage>
</organism>
<dbReference type="EMBL" id="JAENIO010000033">
    <property type="protein sequence ID" value="MBK1834839.1"/>
    <property type="molecule type" value="Genomic_DNA"/>
</dbReference>
<gene>
    <name evidence="1" type="ORF">JIN78_12275</name>
</gene>
<evidence type="ECO:0000313" key="2">
    <source>
        <dbReference type="Proteomes" id="UP000604083"/>
    </source>
</evidence>
<accession>A0A934RNX1</accession>
<dbReference type="Proteomes" id="UP000604083">
    <property type="component" value="Unassembled WGS sequence"/>
</dbReference>
<dbReference type="AlphaFoldDB" id="A0A934RNX1"/>
<protein>
    <submittedName>
        <fullName evidence="1">DUF1800 domain-containing protein</fullName>
    </submittedName>
</protein>
<keyword evidence="2" id="KW-1185">Reference proteome</keyword>
<sequence length="494" mass="57143">MDEISDDWTKEEAAHLLNRAGFGGTPQEINKFHQRGRYAAVDWLLEARNTKNFEPLAWTKVPGEKLLADFQEQQKELRALDGKERELLRREQNQERNRTYREQSRSLVGQWINRMIRTEAPLTEKMMLFWHDHFPVSSQKVRFAKLLWMQQELFRKEALGNFGRLTHGIAQDPAMMIYLDSVQSSKRKPNENFARELLELFTLGEGHYSEEDIKEAARAFTGYRLERYSGKVHFQKRQWDEGEKTILGKTAKFDGAGVVSHVLTHPRCGQYLAGKLWRFFAYDNPSEELISRLGQLFTAQNYELRPLLREIFLSPEFYTAQALRSQIKSPIDYLVMMHRQLELPAIDPLVSEQVLKQLGQVPYDPPNVAGWDWGQAWVNTNTLLSRYHLAGIVTGVGGDPAMMTGGKGRPFLNRGLQKKLRQPDFEKLVPREMRKEISSLVDDLAFRLFQSPLSEKNRTAFESYARAKKGAVFTNTEVAELVHLMMSTPAYQLT</sequence>
<comment type="caution">
    <text evidence="1">The sequence shown here is derived from an EMBL/GenBank/DDBJ whole genome shotgun (WGS) entry which is preliminary data.</text>
</comment>
<name>A0A934RNX1_9BACT</name>
<reference evidence="1" key="1">
    <citation type="submission" date="2021-01" db="EMBL/GenBank/DDBJ databases">
        <title>Modified the classification status of verrucomicrobia.</title>
        <authorList>
            <person name="Feng X."/>
        </authorList>
    </citation>
    <scope>NUCLEOTIDE SEQUENCE</scope>
    <source>
        <strain evidence="1">KCTC 12986</strain>
    </source>
</reference>
<dbReference type="Pfam" id="PF08811">
    <property type="entry name" value="DUF1800"/>
    <property type="match status" value="1"/>
</dbReference>
<proteinExistence type="predicted"/>
<dbReference type="RefSeq" id="WP_200392273.1">
    <property type="nucleotide sequence ID" value="NZ_JAENIO010000033.1"/>
</dbReference>
<evidence type="ECO:0000313" key="1">
    <source>
        <dbReference type="EMBL" id="MBK1834839.1"/>
    </source>
</evidence>
<dbReference type="InterPro" id="IPR014917">
    <property type="entry name" value="DUF1800"/>
</dbReference>